<evidence type="ECO:0000313" key="2">
    <source>
        <dbReference type="Proteomes" id="UP001054902"/>
    </source>
</evidence>
<dbReference type="AlphaFoldDB" id="A0AAD3CWR2"/>
<dbReference type="EMBL" id="BLLK01000045">
    <property type="protein sequence ID" value="GFH52581.1"/>
    <property type="molecule type" value="Genomic_DNA"/>
</dbReference>
<sequence length="186" mass="21798">MTRSATAMVRLTENMKAIKEMKEEIFVKIDDMKADMKAMLEEEKKRKRDADTDFYAVKNRDARVHRIQFAKERVACHHSFQFGIKELHPNEVLVDANGTSDIFVSDTLVQEILRYFEQGLKYLLPENHFVYKAVRDDEKNGMITSYKKRDSQEAFKRNLLKHLSHVLAEEVGIEEASDNKTYVYCL</sequence>
<evidence type="ECO:0000313" key="1">
    <source>
        <dbReference type="EMBL" id="GFH52581.1"/>
    </source>
</evidence>
<comment type="caution">
    <text evidence="1">The sequence shown here is derived from an EMBL/GenBank/DDBJ whole genome shotgun (WGS) entry which is preliminary data.</text>
</comment>
<proteinExistence type="predicted"/>
<keyword evidence="2" id="KW-1185">Reference proteome</keyword>
<protein>
    <submittedName>
        <fullName evidence="1">Uncharacterized protein</fullName>
    </submittedName>
</protein>
<accession>A0AAD3CWR2</accession>
<organism evidence="1 2">
    <name type="scientific">Chaetoceros tenuissimus</name>
    <dbReference type="NCBI Taxonomy" id="426638"/>
    <lineage>
        <taxon>Eukaryota</taxon>
        <taxon>Sar</taxon>
        <taxon>Stramenopiles</taxon>
        <taxon>Ochrophyta</taxon>
        <taxon>Bacillariophyta</taxon>
        <taxon>Coscinodiscophyceae</taxon>
        <taxon>Chaetocerotophycidae</taxon>
        <taxon>Chaetocerotales</taxon>
        <taxon>Chaetocerotaceae</taxon>
        <taxon>Chaetoceros</taxon>
    </lineage>
</organism>
<name>A0AAD3CWR2_9STRA</name>
<reference evidence="1 2" key="1">
    <citation type="journal article" date="2021" name="Sci. Rep.">
        <title>The genome of the diatom Chaetoceros tenuissimus carries an ancient integrated fragment of an extant virus.</title>
        <authorList>
            <person name="Hongo Y."/>
            <person name="Kimura K."/>
            <person name="Takaki Y."/>
            <person name="Yoshida Y."/>
            <person name="Baba S."/>
            <person name="Kobayashi G."/>
            <person name="Nagasaki K."/>
            <person name="Hano T."/>
            <person name="Tomaru Y."/>
        </authorList>
    </citation>
    <scope>NUCLEOTIDE SEQUENCE [LARGE SCALE GENOMIC DNA]</scope>
    <source>
        <strain evidence="1 2">NIES-3715</strain>
    </source>
</reference>
<gene>
    <name evidence="1" type="ORF">CTEN210_09057</name>
</gene>
<dbReference type="Proteomes" id="UP001054902">
    <property type="component" value="Unassembled WGS sequence"/>
</dbReference>